<keyword evidence="1" id="KW-0472">Membrane</keyword>
<keyword evidence="1" id="KW-0812">Transmembrane</keyword>
<keyword evidence="4" id="KW-1185">Reference proteome</keyword>
<organism evidence="3 4">
    <name type="scientific">Chaetoceros tenuissimus</name>
    <dbReference type="NCBI Taxonomy" id="426638"/>
    <lineage>
        <taxon>Eukaryota</taxon>
        <taxon>Sar</taxon>
        <taxon>Stramenopiles</taxon>
        <taxon>Ochrophyta</taxon>
        <taxon>Bacillariophyta</taxon>
        <taxon>Coscinodiscophyceae</taxon>
        <taxon>Chaetocerotophycidae</taxon>
        <taxon>Chaetocerotales</taxon>
        <taxon>Chaetocerotaceae</taxon>
        <taxon>Chaetoceros</taxon>
    </lineage>
</organism>
<dbReference type="EMBL" id="BLLK01000047">
    <property type="protein sequence ID" value="GFH53827.1"/>
    <property type="molecule type" value="Genomic_DNA"/>
</dbReference>
<feature type="transmembrane region" description="Helical" evidence="1">
    <location>
        <begin position="52"/>
        <end position="70"/>
    </location>
</feature>
<feature type="transmembrane region" description="Helical" evidence="1">
    <location>
        <begin position="90"/>
        <end position="109"/>
    </location>
</feature>
<feature type="chain" id="PRO_5042005479" description="TLC domain-containing protein" evidence="2">
    <location>
        <begin position="19"/>
        <end position="293"/>
    </location>
</feature>
<reference evidence="3 4" key="1">
    <citation type="journal article" date="2021" name="Sci. Rep.">
        <title>The genome of the diatom Chaetoceros tenuissimus carries an ancient integrated fragment of an extant virus.</title>
        <authorList>
            <person name="Hongo Y."/>
            <person name="Kimura K."/>
            <person name="Takaki Y."/>
            <person name="Yoshida Y."/>
            <person name="Baba S."/>
            <person name="Kobayashi G."/>
            <person name="Nagasaki K."/>
            <person name="Hano T."/>
            <person name="Tomaru Y."/>
        </authorList>
    </citation>
    <scope>NUCLEOTIDE SEQUENCE [LARGE SCALE GENOMIC DNA]</scope>
    <source>
        <strain evidence="3 4">NIES-3715</strain>
    </source>
</reference>
<evidence type="ECO:0000313" key="3">
    <source>
        <dbReference type="EMBL" id="GFH53827.1"/>
    </source>
</evidence>
<proteinExistence type="predicted"/>
<dbReference type="AlphaFoldDB" id="A0AAD3CXE7"/>
<evidence type="ECO:0000256" key="2">
    <source>
        <dbReference type="SAM" id="SignalP"/>
    </source>
</evidence>
<keyword evidence="2" id="KW-0732">Signal</keyword>
<comment type="caution">
    <text evidence="3">The sequence shown here is derived from an EMBL/GenBank/DDBJ whole genome shotgun (WGS) entry which is preliminary data.</text>
</comment>
<dbReference type="Proteomes" id="UP001054902">
    <property type="component" value="Unassembled WGS sequence"/>
</dbReference>
<evidence type="ECO:0008006" key="5">
    <source>
        <dbReference type="Google" id="ProtNLM"/>
    </source>
</evidence>
<feature type="signal peptide" evidence="2">
    <location>
        <begin position="1"/>
        <end position="18"/>
    </location>
</feature>
<feature type="transmembrane region" description="Helical" evidence="1">
    <location>
        <begin position="272"/>
        <end position="292"/>
    </location>
</feature>
<feature type="transmembrane region" description="Helical" evidence="1">
    <location>
        <begin position="177"/>
        <end position="195"/>
    </location>
</feature>
<gene>
    <name evidence="3" type="ORF">CTEN210_10303</name>
</gene>
<accession>A0AAD3CXE7</accession>
<evidence type="ECO:0000313" key="4">
    <source>
        <dbReference type="Proteomes" id="UP001054902"/>
    </source>
</evidence>
<evidence type="ECO:0000256" key="1">
    <source>
        <dbReference type="SAM" id="Phobius"/>
    </source>
</evidence>
<keyword evidence="1" id="KW-1133">Transmembrane helix</keyword>
<name>A0AAD3CXE7_9STRA</name>
<protein>
    <recommendedName>
        <fullName evidence="5">TLC domain-containing protein</fullName>
    </recommendedName>
</protein>
<sequence>MSLMNLFISSLVQSAAQAMGDNSTHTLHVEESSYVNSDSLMFSFSDFMDPTSIAKGIHAVAGAFLIYWILRPEYATKLFGFKTDPSSMSLCNVMLHVALSACATGYFVFFENREALSAVTLGRLPLYFLCAKYVLNWDNKYANVHQGDYAKKHHVSYCILITINSILVYLGSPIAKYPIMGGLYLALIQSIRAMLNTKLTVERLEGSKAVEKSEIIALHRICATVTIQFTVFSLALLHEVKPIRAFGIELIANILCKLYKELVFNDSSKNGFNHKLGAFITMIYISVVRFFWA</sequence>